<dbReference type="EMBL" id="PPSL01000003">
    <property type="protein sequence ID" value="PQJ10987.1"/>
    <property type="molecule type" value="Genomic_DNA"/>
</dbReference>
<comment type="caution">
    <text evidence="1">The sequence shown here is derived from an EMBL/GenBank/DDBJ whole genome shotgun (WGS) entry which is preliminary data.</text>
</comment>
<keyword evidence="2" id="KW-1185">Reference proteome</keyword>
<reference evidence="1 2" key="1">
    <citation type="submission" date="2018-01" db="EMBL/GenBank/DDBJ databases">
        <title>A novel member of the phylum Bacteroidetes isolated from glacier ice.</title>
        <authorList>
            <person name="Liu Q."/>
            <person name="Xin Y.-H."/>
        </authorList>
    </citation>
    <scope>NUCLEOTIDE SEQUENCE [LARGE SCALE GENOMIC DNA]</scope>
    <source>
        <strain evidence="1 2">RB1R16</strain>
    </source>
</reference>
<dbReference type="AlphaFoldDB" id="A0A2S7SWK1"/>
<evidence type="ECO:0000313" key="1">
    <source>
        <dbReference type="EMBL" id="PQJ10987.1"/>
    </source>
</evidence>
<dbReference type="Proteomes" id="UP000239872">
    <property type="component" value="Unassembled WGS sequence"/>
</dbReference>
<gene>
    <name evidence="1" type="ORF">CJD36_013540</name>
</gene>
<name>A0A2S7SWK1_9BACT</name>
<accession>A0A2S7SWK1</accession>
<sequence length="287" mass="31658">MISMHYSTILKRGAFLLVFAIFAIGGCKKTDSNPLTDDDDAGGYASDASRIEWLSNDAISIADAAGNFYNGVYMKTTNTFGTCAIVAIDTVSTPHVLTIRFGNENCMCLDGKNRRGNIIVTYNGQYTSPNIIHTIKYDDYYVNNIRLSGNTKVTRIDTTVVGNWYYNVKVDDTMTTTPNKYVTWKGSLTRKWITGYATGDRNDDVYSISGNTTLVRENGHLFTFDIQTPLKFALDCDFAESGVVNVTGFNGDTRVLNYALGNNGPAGTCDNFAQLNVGVHVYQLTLY</sequence>
<protein>
    <submittedName>
        <fullName evidence="1">Uncharacterized protein</fullName>
    </submittedName>
</protein>
<evidence type="ECO:0000313" key="2">
    <source>
        <dbReference type="Proteomes" id="UP000239872"/>
    </source>
</evidence>
<organism evidence="1 2">
    <name type="scientific">Flavipsychrobacter stenotrophus</name>
    <dbReference type="NCBI Taxonomy" id="2077091"/>
    <lineage>
        <taxon>Bacteria</taxon>
        <taxon>Pseudomonadati</taxon>
        <taxon>Bacteroidota</taxon>
        <taxon>Chitinophagia</taxon>
        <taxon>Chitinophagales</taxon>
        <taxon>Chitinophagaceae</taxon>
        <taxon>Flavipsychrobacter</taxon>
    </lineage>
</organism>
<proteinExistence type="predicted"/>